<keyword evidence="5 8" id="KW-0689">Ribosomal protein</keyword>
<evidence type="ECO:0000313" key="12">
    <source>
        <dbReference type="EMBL" id="RCL37951.1"/>
    </source>
</evidence>
<dbReference type="InterPro" id="IPR031309">
    <property type="entry name" value="Ribosomal_uL5_C"/>
</dbReference>
<evidence type="ECO:0000256" key="5">
    <source>
        <dbReference type="ARBA" id="ARBA00022980"/>
    </source>
</evidence>
<dbReference type="PROSITE" id="PS00358">
    <property type="entry name" value="RIBOSOMAL_L5"/>
    <property type="match status" value="1"/>
</dbReference>
<dbReference type="AlphaFoldDB" id="A0A368BL19"/>
<sequence>MNLKDKYTKEIAPSLKEKLGYKSVMEVPRLKKITINMGVGEASNDKGVLENAVRDLESIAGQKPVVTKARKAVSSFKIREQYPIGCKVTLRGNKMYDFFERLINLAIPREKDFRGLNPKSFDGQGNYNLGIKEQIIFPEIDYDKVDKLRGMDIAITTSAKSDSDAQQLLAEFNFPFRGRNG</sequence>
<dbReference type="EMBL" id="QOPD01000006">
    <property type="protein sequence ID" value="RCL37951.1"/>
    <property type="molecule type" value="Genomic_DNA"/>
</dbReference>
<evidence type="ECO:0000256" key="9">
    <source>
        <dbReference type="RuleBase" id="RU003930"/>
    </source>
</evidence>
<evidence type="ECO:0000256" key="8">
    <source>
        <dbReference type="HAMAP-Rule" id="MF_01333"/>
    </source>
</evidence>
<evidence type="ECO:0000259" key="11">
    <source>
        <dbReference type="Pfam" id="PF00673"/>
    </source>
</evidence>
<name>A0A368BL19_9GAMM</name>
<evidence type="ECO:0000313" key="13">
    <source>
        <dbReference type="Proteomes" id="UP000252147"/>
    </source>
</evidence>
<dbReference type="GO" id="GO:0006412">
    <property type="term" value="P:translation"/>
    <property type="evidence" value="ECO:0007669"/>
    <property type="project" value="UniProtKB-UniRule"/>
</dbReference>
<dbReference type="HAMAP" id="MF_01333_B">
    <property type="entry name" value="Ribosomal_uL5_B"/>
    <property type="match status" value="1"/>
</dbReference>
<gene>
    <name evidence="8" type="primary">rplE</name>
    <name evidence="12" type="ORF">DBW97_03950</name>
</gene>
<dbReference type="Pfam" id="PF00281">
    <property type="entry name" value="Ribosomal_L5"/>
    <property type="match status" value="1"/>
</dbReference>
<dbReference type="GO" id="GO:0019843">
    <property type="term" value="F:rRNA binding"/>
    <property type="evidence" value="ECO:0007669"/>
    <property type="project" value="UniProtKB-UniRule"/>
</dbReference>
<keyword evidence="4 8" id="KW-0694">RNA-binding</keyword>
<comment type="caution">
    <text evidence="12">The sequence shown here is derived from an EMBL/GenBank/DDBJ whole genome shotgun (WGS) entry which is preliminary data.</text>
</comment>
<comment type="similarity">
    <text evidence="1 8 9">Belongs to the universal ribosomal protein uL5 family.</text>
</comment>
<evidence type="ECO:0000256" key="7">
    <source>
        <dbReference type="ARBA" id="ARBA00035245"/>
    </source>
</evidence>
<feature type="domain" description="Large ribosomal subunit protein uL5 N-terminal" evidence="10">
    <location>
        <begin position="23"/>
        <end position="79"/>
    </location>
</feature>
<dbReference type="GO" id="GO:0003735">
    <property type="term" value="F:structural constituent of ribosome"/>
    <property type="evidence" value="ECO:0007669"/>
    <property type="project" value="InterPro"/>
</dbReference>
<accession>A0A368BL19</accession>
<evidence type="ECO:0000256" key="4">
    <source>
        <dbReference type="ARBA" id="ARBA00022884"/>
    </source>
</evidence>
<dbReference type="FunFam" id="3.30.1440.10:FF:000001">
    <property type="entry name" value="50S ribosomal protein L5"/>
    <property type="match status" value="1"/>
</dbReference>
<evidence type="ECO:0000256" key="2">
    <source>
        <dbReference type="ARBA" id="ARBA00022555"/>
    </source>
</evidence>
<keyword evidence="3 8" id="KW-0699">rRNA-binding</keyword>
<dbReference type="InterPro" id="IPR022803">
    <property type="entry name" value="Ribosomal_uL5_dom_sf"/>
</dbReference>
<evidence type="ECO:0000256" key="1">
    <source>
        <dbReference type="ARBA" id="ARBA00008553"/>
    </source>
</evidence>
<dbReference type="GO" id="GO:0005840">
    <property type="term" value="C:ribosome"/>
    <property type="evidence" value="ECO:0007669"/>
    <property type="project" value="UniProtKB-KW"/>
</dbReference>
<dbReference type="Proteomes" id="UP000252147">
    <property type="component" value="Unassembled WGS sequence"/>
</dbReference>
<comment type="function">
    <text evidence="8">This is 1 of the proteins that bind and probably mediate the attachment of the 5S RNA into the large ribosomal subunit, where it forms part of the central protuberance. In the 70S ribosome it contacts protein S13 of the 30S subunit (bridge B1b), connecting the 2 subunits; this bridge is implicated in subunit movement. Contacts the P site tRNA; the 5S rRNA and some of its associated proteins might help stabilize positioning of ribosome-bound tRNAs.</text>
</comment>
<dbReference type="InterPro" id="IPR020929">
    <property type="entry name" value="Ribosomal_uL5_CS"/>
</dbReference>
<evidence type="ECO:0000256" key="3">
    <source>
        <dbReference type="ARBA" id="ARBA00022730"/>
    </source>
</evidence>
<organism evidence="12 13">
    <name type="scientific">SAR86 cluster bacterium</name>
    <dbReference type="NCBI Taxonomy" id="2030880"/>
    <lineage>
        <taxon>Bacteria</taxon>
        <taxon>Pseudomonadati</taxon>
        <taxon>Pseudomonadota</taxon>
        <taxon>Gammaproteobacteria</taxon>
        <taxon>SAR86 cluster</taxon>
    </lineage>
</organism>
<dbReference type="Pfam" id="PF00673">
    <property type="entry name" value="Ribosomal_L5_C"/>
    <property type="match status" value="1"/>
</dbReference>
<keyword evidence="2 8" id="KW-0820">tRNA-binding</keyword>
<feature type="domain" description="Large ribosomal subunit protein uL5 C-terminal" evidence="11">
    <location>
        <begin position="83"/>
        <end position="176"/>
    </location>
</feature>
<dbReference type="InterPro" id="IPR020930">
    <property type="entry name" value="Ribosomal_uL5_bac-type"/>
</dbReference>
<dbReference type="InterPro" id="IPR031310">
    <property type="entry name" value="Ribosomal_uL5_N"/>
</dbReference>
<dbReference type="PANTHER" id="PTHR11994">
    <property type="entry name" value="60S RIBOSOMAL PROTEIN L11-RELATED"/>
    <property type="match status" value="1"/>
</dbReference>
<reference evidence="12 13" key="1">
    <citation type="journal article" date="2018" name="Microbiome">
        <title>Fine metagenomic profile of the Mediterranean stratified and mixed water columns revealed by assembly and recruitment.</title>
        <authorList>
            <person name="Haro-Moreno J.M."/>
            <person name="Lopez-Perez M."/>
            <person name="De La Torre J.R."/>
            <person name="Picazo A."/>
            <person name="Camacho A."/>
            <person name="Rodriguez-Valera F."/>
        </authorList>
    </citation>
    <scope>NUCLEOTIDE SEQUENCE [LARGE SCALE GENOMIC DNA]</scope>
    <source>
        <strain evidence="12">MED-G83</strain>
    </source>
</reference>
<dbReference type="PIRSF" id="PIRSF002161">
    <property type="entry name" value="Ribosomal_L5"/>
    <property type="match status" value="1"/>
</dbReference>
<dbReference type="NCBIfam" id="NF000585">
    <property type="entry name" value="PRK00010.1"/>
    <property type="match status" value="1"/>
</dbReference>
<protein>
    <recommendedName>
        <fullName evidence="7 8">Large ribosomal subunit protein uL5</fullName>
    </recommendedName>
</protein>
<dbReference type="Gene3D" id="3.30.1440.10">
    <property type="match status" value="1"/>
</dbReference>
<dbReference type="GO" id="GO:1990904">
    <property type="term" value="C:ribonucleoprotein complex"/>
    <property type="evidence" value="ECO:0007669"/>
    <property type="project" value="UniProtKB-KW"/>
</dbReference>
<proteinExistence type="inferred from homology"/>
<dbReference type="InterPro" id="IPR002132">
    <property type="entry name" value="Ribosomal_uL5"/>
</dbReference>
<keyword evidence="6 8" id="KW-0687">Ribonucleoprotein</keyword>
<evidence type="ECO:0000256" key="6">
    <source>
        <dbReference type="ARBA" id="ARBA00023274"/>
    </source>
</evidence>
<evidence type="ECO:0000259" key="10">
    <source>
        <dbReference type="Pfam" id="PF00281"/>
    </source>
</evidence>
<dbReference type="SUPFAM" id="SSF55282">
    <property type="entry name" value="RL5-like"/>
    <property type="match status" value="1"/>
</dbReference>
<dbReference type="GO" id="GO:0000049">
    <property type="term" value="F:tRNA binding"/>
    <property type="evidence" value="ECO:0007669"/>
    <property type="project" value="UniProtKB-UniRule"/>
</dbReference>
<comment type="subunit">
    <text evidence="8">Part of the 50S ribosomal subunit; part of the 5S rRNA/L5/L18/L25 subcomplex. Contacts the 5S rRNA and the P site tRNA. Forms a bridge to the 30S subunit in the 70S ribosome.</text>
</comment>